<comment type="caution">
    <text evidence="2">The sequence shown here is derived from an EMBL/GenBank/DDBJ whole genome shotgun (WGS) entry which is preliminary data.</text>
</comment>
<gene>
    <name evidence="2" type="ORF">J2S44_008026</name>
</gene>
<feature type="transmembrane region" description="Helical" evidence="1">
    <location>
        <begin position="18"/>
        <end position="40"/>
    </location>
</feature>
<sequence>MTAPVPVRSRVFRRLTRLLWTLVAVTVLAVVAAVTALTVAHTDAAAMRDGTGAAVRGVAAARTSLVAAHTAALQSFASGAAAITGPGVTYQNEIAVASRQLGDVAETSSGGEAVQLVQGLVVTYMGMIEQAHAYVHADARSPLAVAYLQYAGNLLHDEILIQLDELAVAEWERMQGLTTVERLADDPMRPGEPAGGVDPRWVAVHAFWVLAVGLLLGLLAYTQVLISHRFRRTLSLPLLLATALTVAIGVSAGLSLPAGGDIDDAHRELATLVAGRHTTDDATQGAGCTAITEFSTALAAGEPQVSGCPAAVAADAPDAESLTAAASRVETATHEAERTGSIALILLLGALTILLIMSGMRHRIEEYRYRPR</sequence>
<dbReference type="EMBL" id="JAVDYC010000001">
    <property type="protein sequence ID" value="MDR7327776.1"/>
    <property type="molecule type" value="Genomic_DNA"/>
</dbReference>
<feature type="transmembrane region" description="Helical" evidence="1">
    <location>
        <begin position="201"/>
        <end position="222"/>
    </location>
</feature>
<keyword evidence="3" id="KW-1185">Reference proteome</keyword>
<protein>
    <submittedName>
        <fullName evidence="2">Uncharacterized protein</fullName>
    </submittedName>
</protein>
<proteinExistence type="predicted"/>
<evidence type="ECO:0000256" key="1">
    <source>
        <dbReference type="SAM" id="Phobius"/>
    </source>
</evidence>
<organism evidence="2 3">
    <name type="scientific">Catenuloplanes niger</name>
    <dbReference type="NCBI Taxonomy" id="587534"/>
    <lineage>
        <taxon>Bacteria</taxon>
        <taxon>Bacillati</taxon>
        <taxon>Actinomycetota</taxon>
        <taxon>Actinomycetes</taxon>
        <taxon>Micromonosporales</taxon>
        <taxon>Micromonosporaceae</taxon>
        <taxon>Catenuloplanes</taxon>
    </lineage>
</organism>
<dbReference type="Proteomes" id="UP001183629">
    <property type="component" value="Unassembled WGS sequence"/>
</dbReference>
<feature type="transmembrane region" description="Helical" evidence="1">
    <location>
        <begin position="234"/>
        <end position="254"/>
    </location>
</feature>
<evidence type="ECO:0000313" key="3">
    <source>
        <dbReference type="Proteomes" id="UP001183629"/>
    </source>
</evidence>
<keyword evidence="1" id="KW-0472">Membrane</keyword>
<keyword evidence="1" id="KW-0812">Transmembrane</keyword>
<feature type="transmembrane region" description="Helical" evidence="1">
    <location>
        <begin position="342"/>
        <end position="360"/>
    </location>
</feature>
<dbReference type="AlphaFoldDB" id="A0AAE4CVU0"/>
<accession>A0AAE4CVU0</accession>
<keyword evidence="1" id="KW-1133">Transmembrane helix</keyword>
<dbReference type="RefSeq" id="WP_310428404.1">
    <property type="nucleotide sequence ID" value="NZ_JAVDYC010000001.1"/>
</dbReference>
<evidence type="ECO:0000313" key="2">
    <source>
        <dbReference type="EMBL" id="MDR7327776.1"/>
    </source>
</evidence>
<reference evidence="2 3" key="1">
    <citation type="submission" date="2023-07" db="EMBL/GenBank/DDBJ databases">
        <title>Sequencing the genomes of 1000 actinobacteria strains.</title>
        <authorList>
            <person name="Klenk H.-P."/>
        </authorList>
    </citation>
    <scope>NUCLEOTIDE SEQUENCE [LARGE SCALE GENOMIC DNA]</scope>
    <source>
        <strain evidence="2 3">DSM 44711</strain>
    </source>
</reference>
<name>A0AAE4CVU0_9ACTN</name>